<dbReference type="InterPro" id="IPR050988">
    <property type="entry name" value="Mannitol_DH/Oxidoreductase"/>
</dbReference>
<comment type="caution">
    <text evidence="4">The sequence shown here is derived from an EMBL/GenBank/DDBJ whole genome shotgun (WGS) entry which is preliminary data.</text>
</comment>
<dbReference type="EMBL" id="JBHRXP010000001">
    <property type="protein sequence ID" value="MFC3579156.1"/>
    <property type="molecule type" value="Genomic_DNA"/>
</dbReference>
<sequence>MRLSRANLSALTNNVARPAAQGVTNGRIVHLGIGAFHRAHQAIYTQDGSTPDDGWRITGVSLRSPAVRDALNPQDGLYTVTEQSNGVASTRLVTVIDNVLVAPENPEAVIAVLAAHDTHIVTLTVTEKGYYRDTATGRLLVSDPAIENDVRGNSPQTIYGFLSAALALRRRAGAGGLTLISCDNLSGNGTLLLNLLLEFLDGRDDGLAEWARGHIRAPDTMVDRIVPATTAADRAFVASAIGVEDAGAIMTEPFRQWVIEDSFAGPRPQWENAGAQIVADVAPFELAKLRLLNASHSTLAYAGLQLQYDYVHQAIADPVLRDFVVAQMAEAVPTLIAAPGLDARAYITAILARFANADLHHRLDQIAMDGSQKLPQRWVATVTERFAAGQASPCHLLSVAAWIAYTADAPAIADDPLQARYAAIWAEAAGDVPLAVQRLVGELGLFGPELRQCPAFIATLAGAVAAWQQDGPGVALRAATKADGG</sequence>
<dbReference type="SUPFAM" id="SSF48179">
    <property type="entry name" value="6-phosphogluconate dehydrogenase C-terminal domain-like"/>
    <property type="match status" value="1"/>
</dbReference>
<dbReference type="PRINTS" id="PR00084">
    <property type="entry name" value="MTLDHDRGNASE"/>
</dbReference>
<proteinExistence type="predicted"/>
<evidence type="ECO:0000313" key="4">
    <source>
        <dbReference type="EMBL" id="MFC3579156.1"/>
    </source>
</evidence>
<dbReference type="RefSeq" id="WP_261295130.1">
    <property type="nucleotide sequence ID" value="NZ_JANQBK010000014.1"/>
</dbReference>
<accession>A0ABV7SS47</accession>
<protein>
    <submittedName>
        <fullName evidence="4">Mannitol dehydrogenase family protein</fullName>
        <ecNumber evidence="4">1.1.1.-</ecNumber>
    </submittedName>
</protein>
<dbReference type="InterPro" id="IPR013131">
    <property type="entry name" value="Mannitol_DH_N"/>
</dbReference>
<evidence type="ECO:0000256" key="1">
    <source>
        <dbReference type="ARBA" id="ARBA00023002"/>
    </source>
</evidence>
<dbReference type="Gene3D" id="3.40.50.720">
    <property type="entry name" value="NAD(P)-binding Rossmann-like Domain"/>
    <property type="match status" value="1"/>
</dbReference>
<evidence type="ECO:0000259" key="3">
    <source>
        <dbReference type="Pfam" id="PF08125"/>
    </source>
</evidence>
<dbReference type="Gene3D" id="1.10.1040.10">
    <property type="entry name" value="N-(1-d-carboxylethyl)-l-norvaline Dehydrogenase, domain 2"/>
    <property type="match status" value="1"/>
</dbReference>
<evidence type="ECO:0000259" key="2">
    <source>
        <dbReference type="Pfam" id="PF01232"/>
    </source>
</evidence>
<keyword evidence="5" id="KW-1185">Reference proteome</keyword>
<dbReference type="Pfam" id="PF08125">
    <property type="entry name" value="Mannitol_dh_C"/>
    <property type="match status" value="1"/>
</dbReference>
<dbReference type="Proteomes" id="UP001595713">
    <property type="component" value="Unassembled WGS sequence"/>
</dbReference>
<gene>
    <name evidence="4" type="ORF">ACFONA_03175</name>
</gene>
<dbReference type="InterPro" id="IPR013328">
    <property type="entry name" value="6PGD_dom2"/>
</dbReference>
<dbReference type="InterPro" id="IPR008927">
    <property type="entry name" value="6-PGluconate_DH-like_C_sf"/>
</dbReference>
<dbReference type="InterPro" id="IPR000669">
    <property type="entry name" value="Mannitol_DH"/>
</dbReference>
<dbReference type="Pfam" id="PF01232">
    <property type="entry name" value="Mannitol_dh"/>
    <property type="match status" value="1"/>
</dbReference>
<feature type="domain" description="Mannitol dehydrogenase N-terminal" evidence="2">
    <location>
        <begin position="27"/>
        <end position="271"/>
    </location>
</feature>
<dbReference type="PANTHER" id="PTHR43362">
    <property type="entry name" value="MANNITOL DEHYDROGENASE DSF1-RELATED"/>
    <property type="match status" value="1"/>
</dbReference>
<dbReference type="InterPro" id="IPR036291">
    <property type="entry name" value="NAD(P)-bd_dom_sf"/>
</dbReference>
<dbReference type="SUPFAM" id="SSF51735">
    <property type="entry name" value="NAD(P)-binding Rossmann-fold domains"/>
    <property type="match status" value="1"/>
</dbReference>
<dbReference type="InterPro" id="IPR013118">
    <property type="entry name" value="Mannitol_DH_C"/>
</dbReference>
<dbReference type="PANTHER" id="PTHR43362:SF1">
    <property type="entry name" value="MANNITOL DEHYDROGENASE 2-RELATED"/>
    <property type="match status" value="1"/>
</dbReference>
<feature type="domain" description="Mannitol dehydrogenase C-terminal" evidence="3">
    <location>
        <begin position="280"/>
        <end position="465"/>
    </location>
</feature>
<dbReference type="EC" id="1.1.1.-" evidence="4"/>
<dbReference type="GO" id="GO:0016491">
    <property type="term" value="F:oxidoreductase activity"/>
    <property type="evidence" value="ECO:0007669"/>
    <property type="project" value="UniProtKB-KW"/>
</dbReference>
<reference evidence="5" key="1">
    <citation type="journal article" date="2019" name="Int. J. Syst. Evol. Microbiol.">
        <title>The Global Catalogue of Microorganisms (GCM) 10K type strain sequencing project: providing services to taxonomists for standard genome sequencing and annotation.</title>
        <authorList>
            <consortium name="The Broad Institute Genomics Platform"/>
            <consortium name="The Broad Institute Genome Sequencing Center for Infectious Disease"/>
            <person name="Wu L."/>
            <person name="Ma J."/>
        </authorList>
    </citation>
    <scope>NUCLEOTIDE SEQUENCE [LARGE SCALE GENOMIC DNA]</scope>
    <source>
        <strain evidence="5">KCTC 42739</strain>
    </source>
</reference>
<organism evidence="4 5">
    <name type="scientific">Sphingomonas hylomeconis</name>
    <dbReference type="NCBI Taxonomy" id="1395958"/>
    <lineage>
        <taxon>Bacteria</taxon>
        <taxon>Pseudomonadati</taxon>
        <taxon>Pseudomonadota</taxon>
        <taxon>Alphaproteobacteria</taxon>
        <taxon>Sphingomonadales</taxon>
        <taxon>Sphingomonadaceae</taxon>
        <taxon>Sphingomonas</taxon>
    </lineage>
</organism>
<name>A0ABV7SS47_9SPHN</name>
<evidence type="ECO:0000313" key="5">
    <source>
        <dbReference type="Proteomes" id="UP001595713"/>
    </source>
</evidence>
<keyword evidence="1 4" id="KW-0560">Oxidoreductase</keyword>